<keyword evidence="4" id="KW-1185">Reference proteome</keyword>
<dbReference type="Gene3D" id="3.50.80.20">
    <property type="entry name" value="D-Ala-D-Ala carboxypeptidase C, peptidase S13"/>
    <property type="match status" value="1"/>
</dbReference>
<reference evidence="4" key="1">
    <citation type="submission" date="2015-07" db="EMBL/GenBank/DDBJ databases">
        <title>Fjat-10053 dsm26.</title>
        <authorList>
            <person name="Liu B."/>
            <person name="Wang J."/>
            <person name="Zhu Y."/>
            <person name="Liu G."/>
            <person name="Chen Q."/>
            <person name="Chen Z."/>
            <person name="Lan J."/>
            <person name="Che J."/>
            <person name="Ge C."/>
            <person name="Shi H."/>
            <person name="Pan Z."/>
            <person name="Liu X."/>
        </authorList>
    </citation>
    <scope>NUCLEOTIDE SEQUENCE [LARGE SCALE GENOMIC DNA]</scope>
    <source>
        <strain evidence="4">DSM 26</strain>
    </source>
</reference>
<dbReference type="Gene3D" id="3.40.710.10">
    <property type="entry name" value="DD-peptidase/beta-lactamase superfamily"/>
    <property type="match status" value="2"/>
</dbReference>
<comment type="caution">
    <text evidence="3">The sequence shown here is derived from an EMBL/GenBank/DDBJ whole genome shotgun (WGS) entry which is preliminary data.</text>
</comment>
<keyword evidence="2" id="KW-0378">Hydrolase</keyword>
<dbReference type="PANTHER" id="PTHR30023">
    <property type="entry name" value="D-ALANYL-D-ALANINE CARBOXYPEPTIDASE"/>
    <property type="match status" value="1"/>
</dbReference>
<keyword evidence="3" id="KW-0645">Protease</keyword>
<dbReference type="PATRIC" id="fig|1473.5.peg.4175"/>
<dbReference type="PRINTS" id="PR00922">
    <property type="entry name" value="DADACBPTASE3"/>
</dbReference>
<accession>A0A0L0QSS9</accession>
<dbReference type="EMBL" id="LGTO01000005">
    <property type="protein sequence ID" value="KNE21223.1"/>
    <property type="molecule type" value="Genomic_DNA"/>
</dbReference>
<dbReference type="RefSeq" id="WP_050350638.1">
    <property type="nucleotide sequence ID" value="NZ_BOSN01000007.1"/>
</dbReference>
<gene>
    <name evidence="3" type="ORF">AFK71_05920</name>
</gene>
<dbReference type="GO" id="GO:0006508">
    <property type="term" value="P:proteolysis"/>
    <property type="evidence" value="ECO:0007669"/>
    <property type="project" value="InterPro"/>
</dbReference>
<dbReference type="OrthoDB" id="9802627at2"/>
<organism evidence="3 4">
    <name type="scientific">Virgibacillus pantothenticus</name>
    <dbReference type="NCBI Taxonomy" id="1473"/>
    <lineage>
        <taxon>Bacteria</taxon>
        <taxon>Bacillati</taxon>
        <taxon>Bacillota</taxon>
        <taxon>Bacilli</taxon>
        <taxon>Bacillales</taxon>
        <taxon>Bacillaceae</taxon>
        <taxon>Virgibacillus</taxon>
    </lineage>
</organism>
<proteinExistence type="inferred from homology"/>
<evidence type="ECO:0000256" key="1">
    <source>
        <dbReference type="ARBA" id="ARBA00006096"/>
    </source>
</evidence>
<dbReference type="NCBIfam" id="TIGR00666">
    <property type="entry name" value="PBP4"/>
    <property type="match status" value="1"/>
</dbReference>
<dbReference type="GeneID" id="66873071"/>
<dbReference type="PANTHER" id="PTHR30023:SF0">
    <property type="entry name" value="PENICILLIN-SENSITIVE CARBOXYPEPTIDASE A"/>
    <property type="match status" value="1"/>
</dbReference>
<dbReference type="GO" id="GO:0000270">
    <property type="term" value="P:peptidoglycan metabolic process"/>
    <property type="evidence" value="ECO:0007669"/>
    <property type="project" value="TreeGrafter"/>
</dbReference>
<dbReference type="InterPro" id="IPR000667">
    <property type="entry name" value="Peptidase_S13"/>
</dbReference>
<comment type="similarity">
    <text evidence="1">Belongs to the peptidase S13 family.</text>
</comment>
<protein>
    <submittedName>
        <fullName evidence="3">D-alanyl-D-alanine carboxypeptidase</fullName>
    </submittedName>
</protein>
<evidence type="ECO:0000313" key="4">
    <source>
        <dbReference type="Proteomes" id="UP000036780"/>
    </source>
</evidence>
<dbReference type="Proteomes" id="UP000036780">
    <property type="component" value="Unassembled WGS sequence"/>
</dbReference>
<dbReference type="SUPFAM" id="SSF56601">
    <property type="entry name" value="beta-lactamase/transpeptidase-like"/>
    <property type="match status" value="1"/>
</dbReference>
<dbReference type="Pfam" id="PF02113">
    <property type="entry name" value="Peptidase_S13"/>
    <property type="match status" value="1"/>
</dbReference>
<sequence length="509" mass="55819">MVWRSYKKVGLFIIIIIALAIIPIASQGELLFTKVSNATDETEADAASLEEKLTDILTNEQLNGATAAVSVMHAKTGDILFSQNGGSRLHPASNMKILTAAAALETLGENYQFATEVRTDGKVKGKMLHGNLYLKGNGDPTLLKSDLRQMAKELKNQGILKVKGDLIADDTWYDDVRLSQDLNWSDEPFYTGAQVSALTLSPNDDYDAGTVIVEVLPQTTKKRKAVVQVTPETDYVEIVNHTQIVAADGTKDISIEREHGTNRIIVEGTMPEKAAKVRSWVSVWEPTGYVLNVFQQTLQEEGIAFIGKSKALFGKTPAKARMLTSKKSMPLKDLLIPFMKLSNNGHGEVLTKEMGKVVHGEGSWGKGIKVIEQVMDDLDADTDTMLLRDGSGMSHKNMIPSEELLQVLYQAQKQDWFPVFQNSLPVAGEPERLVGGTLRDRMKEKPAKGNVIAKTGSLTGVSTLSGYVTTQNQEPLIFSIIINNYIGSDEGIIKIEDQIATMLAAHQFK</sequence>
<name>A0A0L0QSS9_VIRPA</name>
<evidence type="ECO:0000256" key="2">
    <source>
        <dbReference type="ARBA" id="ARBA00022801"/>
    </source>
</evidence>
<dbReference type="GO" id="GO:0004185">
    <property type="term" value="F:serine-type carboxypeptidase activity"/>
    <property type="evidence" value="ECO:0007669"/>
    <property type="project" value="InterPro"/>
</dbReference>
<dbReference type="InterPro" id="IPR012338">
    <property type="entry name" value="Beta-lactam/transpept-like"/>
</dbReference>
<keyword evidence="3" id="KW-0121">Carboxypeptidase</keyword>
<dbReference type="AlphaFoldDB" id="A0A0L0QSS9"/>
<evidence type="ECO:0000313" key="3">
    <source>
        <dbReference type="EMBL" id="KNE21223.1"/>
    </source>
</evidence>